<reference evidence="3 4" key="1">
    <citation type="submission" date="2020-07" db="EMBL/GenBank/DDBJ databases">
        <authorList>
            <person name="Feng H."/>
        </authorList>
    </citation>
    <scope>NUCLEOTIDE SEQUENCE [LARGE SCALE GENOMIC DNA]</scope>
    <source>
        <strain evidence="4">s-11</strain>
    </source>
</reference>
<dbReference type="Proteomes" id="UP000530514">
    <property type="component" value="Unassembled WGS sequence"/>
</dbReference>
<evidence type="ECO:0000313" key="4">
    <source>
        <dbReference type="Proteomes" id="UP000530514"/>
    </source>
</evidence>
<gene>
    <name evidence="3" type="ORF">H1164_13250</name>
</gene>
<dbReference type="RefSeq" id="WP_081943801.1">
    <property type="nucleotide sequence ID" value="NZ_JACEIP010000022.1"/>
</dbReference>
<dbReference type="EMBL" id="JACEIP010000022">
    <property type="protein sequence ID" value="MBA4543855.1"/>
    <property type="molecule type" value="Genomic_DNA"/>
</dbReference>
<protein>
    <submittedName>
        <fullName evidence="3">Ig-like domain-containing protein</fullName>
    </submittedName>
</protein>
<keyword evidence="1" id="KW-0732">Signal</keyword>
<dbReference type="Pfam" id="PF04630">
    <property type="entry name" value="Phage_TTP_1"/>
    <property type="match status" value="1"/>
</dbReference>
<dbReference type="InterPro" id="IPR032812">
    <property type="entry name" value="SbsA_Ig"/>
</dbReference>
<dbReference type="InterPro" id="IPR006490">
    <property type="entry name" value="Maj_tail_phi13"/>
</dbReference>
<dbReference type="Pfam" id="PF13205">
    <property type="entry name" value="Big_5"/>
    <property type="match status" value="1"/>
</dbReference>
<dbReference type="Gene3D" id="2.60.40.1220">
    <property type="match status" value="1"/>
</dbReference>
<accession>A0A7W2AJ25</accession>
<dbReference type="NCBIfam" id="TIGR01603">
    <property type="entry name" value="maj_tail_phi13"/>
    <property type="match status" value="1"/>
</dbReference>
<dbReference type="AlphaFoldDB" id="A0A7W2AJ25"/>
<sequence>MSGVQVGLRDLHYAILTQDDANGVSYDAPVKVAGFINAKITPTTNSETLYADDGPAEVATALGEITVELQVKDLPLDVQAALLGHTVSNGMLVKNADDQAPYVAIGFRSLKSNGKYRYVWLFKGKFTTPEAEFQTKEDKPTFQTPTISGSFLKREYDGAWQVIGDEDMPGFSQSSTWFDSVVNVTADTTPPTVMVSPADGATAVDVTSNIVWTFDEPIQESTVTPANFFVLDSTGAEVAGTLSLSADKTTVTFDPTSDLAATTSYTAIATKNVKDLAGNSLAQNSVTNFTTA</sequence>
<evidence type="ECO:0000313" key="3">
    <source>
        <dbReference type="EMBL" id="MBA4543855.1"/>
    </source>
</evidence>
<organism evidence="3 4">
    <name type="scientific">Thermoactinomyces daqus</name>
    <dbReference type="NCBI Taxonomy" id="1329516"/>
    <lineage>
        <taxon>Bacteria</taxon>
        <taxon>Bacillati</taxon>
        <taxon>Bacillota</taxon>
        <taxon>Bacilli</taxon>
        <taxon>Bacillales</taxon>
        <taxon>Thermoactinomycetaceae</taxon>
        <taxon>Thermoactinomyces</taxon>
    </lineage>
</organism>
<keyword evidence="4" id="KW-1185">Reference proteome</keyword>
<name>A0A7W2AJ25_9BACL</name>
<proteinExistence type="predicted"/>
<feature type="domain" description="SbsA Ig-like" evidence="2">
    <location>
        <begin position="187"/>
        <end position="291"/>
    </location>
</feature>
<dbReference type="InterPro" id="IPR006724">
    <property type="entry name" value="Phage_TTP"/>
</dbReference>
<evidence type="ECO:0000256" key="1">
    <source>
        <dbReference type="ARBA" id="ARBA00022729"/>
    </source>
</evidence>
<evidence type="ECO:0000259" key="2">
    <source>
        <dbReference type="Pfam" id="PF13205"/>
    </source>
</evidence>
<comment type="caution">
    <text evidence="3">The sequence shown here is derived from an EMBL/GenBank/DDBJ whole genome shotgun (WGS) entry which is preliminary data.</text>
</comment>
<dbReference type="InterPro" id="IPR014755">
    <property type="entry name" value="Cu-Rt/internalin_Ig-like"/>
</dbReference>
<dbReference type="OrthoDB" id="3078218at2"/>